<name>A0A1M7ISL8_9ACTN</name>
<dbReference type="InterPro" id="IPR029068">
    <property type="entry name" value="Glyas_Bleomycin-R_OHBP_Dase"/>
</dbReference>
<dbReference type="STRING" id="310782.SAMN05216499_11120"/>
<accession>A0A1M7ISL8</accession>
<keyword evidence="3" id="KW-1185">Reference proteome</keyword>
<dbReference type="RefSeq" id="WP_073499517.1">
    <property type="nucleotide sequence ID" value="NZ_FRBI01000011.1"/>
</dbReference>
<dbReference type="PANTHER" id="PTHR36503:SF2">
    <property type="entry name" value="BLR2408 PROTEIN"/>
    <property type="match status" value="1"/>
</dbReference>
<dbReference type="Gene3D" id="3.10.180.10">
    <property type="entry name" value="2,3-Dihydroxybiphenyl 1,2-Dioxygenase, domain 1"/>
    <property type="match status" value="1"/>
</dbReference>
<dbReference type="EMBL" id="FRBI01000011">
    <property type="protein sequence ID" value="SHM43613.1"/>
    <property type="molecule type" value="Genomic_DNA"/>
</dbReference>
<dbReference type="Pfam" id="PF22677">
    <property type="entry name" value="Ble-like_N"/>
    <property type="match status" value="1"/>
</dbReference>
<dbReference type="PANTHER" id="PTHR36503">
    <property type="entry name" value="BLR2520 PROTEIN"/>
    <property type="match status" value="1"/>
</dbReference>
<proteinExistence type="predicted"/>
<gene>
    <name evidence="2" type="ORF">SAMN05216499_11120</name>
</gene>
<dbReference type="AlphaFoldDB" id="A0A1M7ISL8"/>
<dbReference type="SUPFAM" id="SSF54593">
    <property type="entry name" value="Glyoxalase/Bleomycin resistance protein/Dihydroxybiphenyl dioxygenase"/>
    <property type="match status" value="1"/>
</dbReference>
<organism evidence="2 3">
    <name type="scientific">Actinacidiphila paucisporea</name>
    <dbReference type="NCBI Taxonomy" id="310782"/>
    <lineage>
        <taxon>Bacteria</taxon>
        <taxon>Bacillati</taxon>
        <taxon>Actinomycetota</taxon>
        <taxon>Actinomycetes</taxon>
        <taxon>Kitasatosporales</taxon>
        <taxon>Streptomycetaceae</taxon>
        <taxon>Actinacidiphila</taxon>
    </lineage>
</organism>
<evidence type="ECO:0000313" key="3">
    <source>
        <dbReference type="Proteomes" id="UP000184111"/>
    </source>
</evidence>
<reference evidence="2 3" key="1">
    <citation type="submission" date="2016-11" db="EMBL/GenBank/DDBJ databases">
        <authorList>
            <person name="Jaros S."/>
            <person name="Januszkiewicz K."/>
            <person name="Wedrychowicz H."/>
        </authorList>
    </citation>
    <scope>NUCLEOTIDE SEQUENCE [LARGE SCALE GENOMIC DNA]</scope>
    <source>
        <strain evidence="2 3">CGMCC 4.2025</strain>
    </source>
</reference>
<dbReference type="OrthoDB" id="4265398at2"/>
<sequence length="132" mass="14144">MASKMFVNLPVQDLPASKAFFEALGFTFDPDFTDEKAACMVVGESNFVMLLTEAYFTSFTGRPVSDTAASTEVIVAVSQDTAEAVDRMGAAASAAGGEAAKHTQEASPMYTRAFRDLDGHLWEVFHLPPTPA</sequence>
<dbReference type="Proteomes" id="UP000184111">
    <property type="component" value="Unassembled WGS sequence"/>
</dbReference>
<protein>
    <recommendedName>
        <fullName evidence="1">Glyoxalase/Bleomycin resistance-like N-terminal domain-containing protein</fullName>
    </recommendedName>
</protein>
<feature type="domain" description="Glyoxalase/Bleomycin resistance-like N-terminal" evidence="1">
    <location>
        <begin position="5"/>
        <end position="43"/>
    </location>
</feature>
<dbReference type="InterPro" id="IPR053863">
    <property type="entry name" value="Glyoxy/Ble-like_N"/>
</dbReference>
<evidence type="ECO:0000259" key="1">
    <source>
        <dbReference type="Pfam" id="PF22677"/>
    </source>
</evidence>
<evidence type="ECO:0000313" key="2">
    <source>
        <dbReference type="EMBL" id="SHM43613.1"/>
    </source>
</evidence>